<dbReference type="OrthoDB" id="9825632at2"/>
<sequence>MSAPIIKKLSALSLVATTAVLSQIAIKNPVEAKVLPKNIETIPNQSLVARVRPEQIIEGALSGAIERYVERKLDSEQVNFNQNWGNQISVRSGAKVIKVKKCKKVFRGKVCYWEPQTRATYKKVNHGLWSKGWVRFEDNLNVNLRNFYFSGNKLRFQAIISGLLRNKTDVRAYNHGVKLGSTRVSGRARIKTTVNIEVSFSRNGRNLSWRTRSTGANIKLQDVYFDRVSRIGGYSAKVIGDATHGAFRYWFTKKYNSVRRDVVQSVVQAAARDQEVKIAYPKLVNSKSITVR</sequence>
<dbReference type="RefSeq" id="WP_027845039.1">
    <property type="nucleotide sequence ID" value="NZ_LMTZ01000151.1"/>
</dbReference>
<gene>
    <name evidence="1" type="ORF">BC008_38225</name>
</gene>
<dbReference type="Proteomes" id="UP000053372">
    <property type="component" value="Unassembled WGS sequence"/>
</dbReference>
<organism evidence="1 2">
    <name type="scientific">Mastigocoleus testarum BC008</name>
    <dbReference type="NCBI Taxonomy" id="371196"/>
    <lineage>
        <taxon>Bacteria</taxon>
        <taxon>Bacillati</taxon>
        <taxon>Cyanobacteriota</taxon>
        <taxon>Cyanophyceae</taxon>
        <taxon>Nostocales</taxon>
        <taxon>Hapalosiphonaceae</taxon>
        <taxon>Mastigocoleus</taxon>
    </lineage>
</organism>
<reference evidence="1 2" key="1">
    <citation type="journal article" date="2015" name="Genome Announc.">
        <title>Draft Genome of the Euendolithic (true boring) Cyanobacterium Mastigocoleus testarum strain BC008.</title>
        <authorList>
            <person name="Guida B.S."/>
            <person name="Garcia-Pichel F."/>
        </authorList>
    </citation>
    <scope>NUCLEOTIDE SEQUENCE [LARGE SCALE GENOMIC DNA]</scope>
    <source>
        <strain evidence="1 2">BC008</strain>
    </source>
</reference>
<evidence type="ECO:0000313" key="2">
    <source>
        <dbReference type="Proteomes" id="UP000053372"/>
    </source>
</evidence>
<evidence type="ECO:0000313" key="1">
    <source>
        <dbReference type="EMBL" id="KST62670.1"/>
    </source>
</evidence>
<name>A0A0V7ZDU5_9CYAN</name>
<dbReference type="EMBL" id="LMTZ01000151">
    <property type="protein sequence ID" value="KST62670.1"/>
    <property type="molecule type" value="Genomic_DNA"/>
</dbReference>
<comment type="caution">
    <text evidence="1">The sequence shown here is derived from an EMBL/GenBank/DDBJ whole genome shotgun (WGS) entry which is preliminary data.</text>
</comment>
<proteinExistence type="predicted"/>
<keyword evidence="2" id="KW-1185">Reference proteome</keyword>
<dbReference type="AlphaFoldDB" id="A0A0V7ZDU5"/>
<protein>
    <submittedName>
        <fullName evidence="1">Uncharacterized protein</fullName>
    </submittedName>
</protein>
<accession>A0A0V7ZDU5</accession>